<reference evidence="4" key="1">
    <citation type="submission" date="2016-04" db="UniProtKB">
        <authorList>
            <consortium name="WormBaseParasite"/>
        </authorList>
    </citation>
    <scope>IDENTIFICATION</scope>
</reference>
<dbReference type="PANTHER" id="PTHR35573:SF2">
    <property type="entry name" value="MD-2-RELATED LIPID-RECOGNITION DOMAIN-CONTAINING PROTEIN"/>
    <property type="match status" value="1"/>
</dbReference>
<dbReference type="PANTHER" id="PTHR35573">
    <property type="entry name" value="PROTEIN CBG22129"/>
    <property type="match status" value="1"/>
</dbReference>
<evidence type="ECO:0000256" key="1">
    <source>
        <dbReference type="SAM" id="SignalP"/>
    </source>
</evidence>
<organism evidence="4">
    <name type="scientific">Nippostrongylus brasiliensis</name>
    <name type="common">Rat hookworm</name>
    <dbReference type="NCBI Taxonomy" id="27835"/>
    <lineage>
        <taxon>Eukaryota</taxon>
        <taxon>Metazoa</taxon>
        <taxon>Ecdysozoa</taxon>
        <taxon>Nematoda</taxon>
        <taxon>Chromadorea</taxon>
        <taxon>Rhabditida</taxon>
        <taxon>Rhabditina</taxon>
        <taxon>Rhabditomorpha</taxon>
        <taxon>Strongyloidea</taxon>
        <taxon>Heligmosomidae</taxon>
        <taxon>Nippostrongylus</taxon>
    </lineage>
</organism>
<dbReference type="OMA" id="FRMIHYD"/>
<accession>A0A158R208</accession>
<evidence type="ECO:0000313" key="2">
    <source>
        <dbReference type="EMBL" id="VDL78380.1"/>
    </source>
</evidence>
<evidence type="ECO:0000313" key="3">
    <source>
        <dbReference type="Proteomes" id="UP000271162"/>
    </source>
</evidence>
<proteinExistence type="predicted"/>
<feature type="chain" id="PRO_5043135843" evidence="1">
    <location>
        <begin position="16"/>
        <end position="202"/>
    </location>
</feature>
<reference evidence="2 3" key="2">
    <citation type="submission" date="2018-11" db="EMBL/GenBank/DDBJ databases">
        <authorList>
            <consortium name="Pathogen Informatics"/>
        </authorList>
    </citation>
    <scope>NUCLEOTIDE SEQUENCE [LARGE SCALE GENOMIC DNA]</scope>
</reference>
<protein>
    <submittedName>
        <fullName evidence="4">ML domain-containing protein</fullName>
    </submittedName>
</protein>
<evidence type="ECO:0000313" key="4">
    <source>
        <dbReference type="WBParaSite" id="NBR_0001478501-mRNA-1"/>
    </source>
</evidence>
<dbReference type="AlphaFoldDB" id="A0A158R208"/>
<dbReference type="Proteomes" id="UP000271162">
    <property type="component" value="Unassembled WGS sequence"/>
</dbReference>
<gene>
    <name evidence="2" type="ORF">NBR_LOCUS14786</name>
</gene>
<sequence>MKLYIVLVIFPSVYSSIPSYLDPGRRFMSRGAPENDDGGRYLNPLQQNQISVEDSLDADTPVYLHGGAITNMEGDDRYPISFDRPVRVFLDVTSSATRRYDNLGLDVSLYKRSNGWFGCGWMFLPSFGMLNNDDLCLDNPSCPLSPGRQVLEFSLDPSKLFTRLFRMIHYDMSAYQLVIRLRDNKDPFNELLCTTIQTRIRL</sequence>
<keyword evidence="3" id="KW-1185">Reference proteome</keyword>
<keyword evidence="1" id="KW-0732">Signal</keyword>
<dbReference type="WBParaSite" id="NBR_0001478501-mRNA-1">
    <property type="protein sequence ID" value="NBR_0001478501-mRNA-1"/>
    <property type="gene ID" value="NBR_0001478501"/>
</dbReference>
<dbReference type="EMBL" id="UYSL01021492">
    <property type="protein sequence ID" value="VDL78380.1"/>
    <property type="molecule type" value="Genomic_DNA"/>
</dbReference>
<name>A0A158R208_NIPBR</name>
<feature type="signal peptide" evidence="1">
    <location>
        <begin position="1"/>
        <end position="15"/>
    </location>
</feature>